<dbReference type="Gene3D" id="3.30.160.60">
    <property type="entry name" value="Classic Zinc Finger"/>
    <property type="match status" value="1"/>
</dbReference>
<dbReference type="InterPro" id="IPR003770">
    <property type="entry name" value="MLTG-like"/>
</dbReference>
<accession>A0A7V5RQ44</accession>
<evidence type="ECO:0000256" key="4">
    <source>
        <dbReference type="ARBA" id="ARBA00023136"/>
    </source>
</evidence>
<evidence type="ECO:0000313" key="7">
    <source>
        <dbReference type="EMBL" id="HHM02345.1"/>
    </source>
</evidence>
<dbReference type="GO" id="GO:0071555">
    <property type="term" value="P:cell wall organization"/>
    <property type="evidence" value="ECO:0007669"/>
    <property type="project" value="UniProtKB-KW"/>
</dbReference>
<sequence length="105" mass="12095">LQADPTIQYIKEGPPGRLLFKDLEIKSPYNTYIHYGLPPGPINNPGKKSVLASLFPEKTNYIYMVAVGDGSHTFTTRLKDHLRAKAQFDRVRRKVKRNQRNKQNK</sequence>
<dbReference type="PANTHER" id="PTHR30518">
    <property type="entry name" value="ENDOLYTIC MUREIN TRANSGLYCOSYLASE"/>
    <property type="match status" value="1"/>
</dbReference>
<proteinExistence type="predicted"/>
<keyword evidence="6" id="KW-0961">Cell wall biogenesis/degradation</keyword>
<dbReference type="NCBIfam" id="TIGR00247">
    <property type="entry name" value="endolytic transglycosylase MltG"/>
    <property type="match status" value="1"/>
</dbReference>
<evidence type="ECO:0000256" key="3">
    <source>
        <dbReference type="ARBA" id="ARBA00022989"/>
    </source>
</evidence>
<reference evidence="7" key="1">
    <citation type="journal article" date="2020" name="mSystems">
        <title>Genome- and Community-Level Interaction Insights into Carbon Utilization and Element Cycling Functions of Hydrothermarchaeota in Hydrothermal Sediment.</title>
        <authorList>
            <person name="Zhou Z."/>
            <person name="Liu Y."/>
            <person name="Xu W."/>
            <person name="Pan J."/>
            <person name="Luo Z.H."/>
            <person name="Li M."/>
        </authorList>
    </citation>
    <scope>NUCLEOTIDE SEQUENCE [LARGE SCALE GENOMIC DNA]</scope>
    <source>
        <strain evidence="7">HyVt-460</strain>
    </source>
</reference>
<keyword evidence="5" id="KW-0456">Lyase</keyword>
<dbReference type="AlphaFoldDB" id="A0A7V5RQ44"/>
<dbReference type="GO" id="GO:0016829">
    <property type="term" value="F:lyase activity"/>
    <property type="evidence" value="ECO:0007669"/>
    <property type="project" value="UniProtKB-KW"/>
</dbReference>
<feature type="non-terminal residue" evidence="7">
    <location>
        <position position="1"/>
    </location>
</feature>
<dbReference type="PANTHER" id="PTHR30518:SF2">
    <property type="entry name" value="ENDOLYTIC MUREIN TRANSGLYCOSYLASE"/>
    <property type="match status" value="1"/>
</dbReference>
<keyword evidence="4" id="KW-0472">Membrane</keyword>
<evidence type="ECO:0000256" key="6">
    <source>
        <dbReference type="ARBA" id="ARBA00023316"/>
    </source>
</evidence>
<evidence type="ECO:0000256" key="5">
    <source>
        <dbReference type="ARBA" id="ARBA00023239"/>
    </source>
</evidence>
<comment type="caution">
    <text evidence="7">The sequence shown here is derived from an EMBL/GenBank/DDBJ whole genome shotgun (WGS) entry which is preliminary data.</text>
</comment>
<evidence type="ECO:0000256" key="2">
    <source>
        <dbReference type="ARBA" id="ARBA00022692"/>
    </source>
</evidence>
<keyword evidence="1" id="KW-1003">Cell membrane</keyword>
<name>A0A7V5RQ44_CALAY</name>
<organism evidence="7">
    <name type="scientific">Caldithrix abyssi</name>
    <dbReference type="NCBI Taxonomy" id="187145"/>
    <lineage>
        <taxon>Bacteria</taxon>
        <taxon>Pseudomonadati</taxon>
        <taxon>Calditrichota</taxon>
        <taxon>Calditrichia</taxon>
        <taxon>Calditrichales</taxon>
        <taxon>Calditrichaceae</taxon>
        <taxon>Caldithrix</taxon>
    </lineage>
</organism>
<protein>
    <submittedName>
        <fullName evidence="7">Endolytic transglycosylase MltG</fullName>
    </submittedName>
</protein>
<dbReference type="EMBL" id="DRLI01000188">
    <property type="protein sequence ID" value="HHM02345.1"/>
    <property type="molecule type" value="Genomic_DNA"/>
</dbReference>
<keyword evidence="3" id="KW-1133">Transmembrane helix</keyword>
<dbReference type="Proteomes" id="UP000885771">
    <property type="component" value="Unassembled WGS sequence"/>
</dbReference>
<evidence type="ECO:0000256" key="1">
    <source>
        <dbReference type="ARBA" id="ARBA00022475"/>
    </source>
</evidence>
<gene>
    <name evidence="7" type="primary">mltG</name>
    <name evidence="7" type="ORF">ENJ15_04975</name>
</gene>
<dbReference type="Pfam" id="PF02618">
    <property type="entry name" value="YceG"/>
    <property type="match status" value="1"/>
</dbReference>
<keyword evidence="2" id="KW-0812">Transmembrane</keyword>